<accession>A0AC61KYF3</accession>
<dbReference type="EMBL" id="PQXF01000083">
    <property type="protein sequence ID" value="PXF56819.1"/>
    <property type="molecule type" value="Genomic_DNA"/>
</dbReference>
<evidence type="ECO:0000313" key="1">
    <source>
        <dbReference type="EMBL" id="PXF56819.1"/>
    </source>
</evidence>
<organism evidence="1 2">
    <name type="scientific">Candidatus Methanogaster sp</name>
    <dbReference type="NCBI Taxonomy" id="3386292"/>
    <lineage>
        <taxon>Archaea</taxon>
        <taxon>Methanobacteriati</taxon>
        <taxon>Methanobacteriota</taxon>
        <taxon>Stenosarchaea group</taxon>
        <taxon>Methanomicrobia</taxon>
        <taxon>Methanosarcinales</taxon>
        <taxon>ANME-2 cluster</taxon>
        <taxon>Candidatus Methanogasteraceae</taxon>
        <taxon>Candidatus Methanogaster</taxon>
    </lineage>
</organism>
<sequence length="250" mass="27785">MEQYVILIVIVVLFVLASAVKIVQEYERGVIFRLGRLVGARGPGLFFIIPILETMRKVDLRTVVLDIPPQEVITRDNVTARVNAVVYYRVMDPSKAEVQVEHYPTATAQMALTTLRGVVGQVELDAVLSERDKINKQLQEIIDDATDPWGIKVSAVEIKDVELPESMQRAMASQAEAERNRRARVINAEGELQASIKLADAARVLNEQQGALYVRTLQTIKDATEEKATTVVIPLPIEIMGALGLNKENK</sequence>
<dbReference type="Proteomes" id="UP000248329">
    <property type="component" value="Unassembled WGS sequence"/>
</dbReference>
<protein>
    <submittedName>
        <fullName evidence="1">Uncharacterized protein</fullName>
    </submittedName>
</protein>
<proteinExistence type="predicted"/>
<gene>
    <name evidence="1" type="ORF">C4B59_16330</name>
</gene>
<name>A0AC61KYF3_9EURY</name>
<comment type="caution">
    <text evidence="1">The sequence shown here is derived from an EMBL/GenBank/DDBJ whole genome shotgun (WGS) entry which is preliminary data.</text>
</comment>
<reference evidence="1" key="1">
    <citation type="submission" date="2018-01" db="EMBL/GenBank/DDBJ databases">
        <authorList>
            <person name="Krukenberg V."/>
        </authorList>
    </citation>
    <scope>NUCLEOTIDE SEQUENCE</scope>
    <source>
        <strain evidence="1">E20ANME2</strain>
    </source>
</reference>
<evidence type="ECO:0000313" key="2">
    <source>
        <dbReference type="Proteomes" id="UP000248329"/>
    </source>
</evidence>